<evidence type="ECO:0008006" key="3">
    <source>
        <dbReference type="Google" id="ProtNLM"/>
    </source>
</evidence>
<organism evidence="1 2">
    <name type="scientific">Forsythia ovata</name>
    <dbReference type="NCBI Taxonomy" id="205694"/>
    <lineage>
        <taxon>Eukaryota</taxon>
        <taxon>Viridiplantae</taxon>
        <taxon>Streptophyta</taxon>
        <taxon>Embryophyta</taxon>
        <taxon>Tracheophyta</taxon>
        <taxon>Spermatophyta</taxon>
        <taxon>Magnoliopsida</taxon>
        <taxon>eudicotyledons</taxon>
        <taxon>Gunneridae</taxon>
        <taxon>Pentapetalae</taxon>
        <taxon>asterids</taxon>
        <taxon>lamiids</taxon>
        <taxon>Lamiales</taxon>
        <taxon>Oleaceae</taxon>
        <taxon>Forsythieae</taxon>
        <taxon>Forsythia</taxon>
    </lineage>
</organism>
<dbReference type="EMBL" id="JBFOLJ010000007">
    <property type="protein sequence ID" value="KAL2519803.1"/>
    <property type="molecule type" value="Genomic_DNA"/>
</dbReference>
<reference evidence="2" key="1">
    <citation type="submission" date="2024-07" db="EMBL/GenBank/DDBJ databases">
        <title>Two chromosome-level genome assemblies of Korean endemic species Abeliophyllum distichum and Forsythia ovata (Oleaceae).</title>
        <authorList>
            <person name="Jang H."/>
        </authorList>
    </citation>
    <scope>NUCLEOTIDE SEQUENCE [LARGE SCALE GENOMIC DNA]</scope>
</reference>
<accession>A0ABD1U4W8</accession>
<name>A0ABD1U4W8_9LAMI</name>
<dbReference type="Proteomes" id="UP001604277">
    <property type="component" value="Unassembled WGS sequence"/>
</dbReference>
<comment type="caution">
    <text evidence="1">The sequence shown here is derived from an EMBL/GenBank/DDBJ whole genome shotgun (WGS) entry which is preliminary data.</text>
</comment>
<dbReference type="AlphaFoldDB" id="A0ABD1U4W8"/>
<evidence type="ECO:0000313" key="1">
    <source>
        <dbReference type="EMBL" id="KAL2519803.1"/>
    </source>
</evidence>
<gene>
    <name evidence="1" type="ORF">Fot_23726</name>
</gene>
<protein>
    <recommendedName>
        <fullName evidence="3">Reverse transcriptase</fullName>
    </recommendedName>
</protein>
<keyword evidence="2" id="KW-1185">Reference proteome</keyword>
<sequence length="133" mass="14731">MYSSPHLSSSVIDSAGFFERLVLRPWFLNPLSNAVTTDDICKFFIPNIARLNRDIYSRSDSPLSCVTCISPIAVFLFRALLEKQIANLLAKFANDDIDYGGNVSNHSVASFRNVMENALHAMASGQPCNLTRS</sequence>
<evidence type="ECO:0000313" key="2">
    <source>
        <dbReference type="Proteomes" id="UP001604277"/>
    </source>
</evidence>
<proteinExistence type="predicted"/>